<dbReference type="Pfam" id="PF00903">
    <property type="entry name" value="Glyoxalase"/>
    <property type="match status" value="1"/>
</dbReference>
<gene>
    <name evidence="2" type="ORF">METZ01_LOCUS115195</name>
</gene>
<dbReference type="SUPFAM" id="SSF54593">
    <property type="entry name" value="Glyoxalase/Bleomycin resistance protein/Dihydroxybiphenyl dioxygenase"/>
    <property type="match status" value="1"/>
</dbReference>
<dbReference type="EMBL" id="UINC01014646">
    <property type="protein sequence ID" value="SVA62341.1"/>
    <property type="molecule type" value="Genomic_DNA"/>
</dbReference>
<evidence type="ECO:0000313" key="2">
    <source>
        <dbReference type="EMBL" id="SVA62341.1"/>
    </source>
</evidence>
<dbReference type="PANTHER" id="PTHR35006">
    <property type="entry name" value="GLYOXALASE FAMILY PROTEIN (AFU_ORTHOLOGUE AFUA_5G14830)"/>
    <property type="match status" value="1"/>
</dbReference>
<reference evidence="2" key="1">
    <citation type="submission" date="2018-05" db="EMBL/GenBank/DDBJ databases">
        <authorList>
            <person name="Lanie J.A."/>
            <person name="Ng W.-L."/>
            <person name="Kazmierczak K.M."/>
            <person name="Andrzejewski T.M."/>
            <person name="Davidsen T.M."/>
            <person name="Wayne K.J."/>
            <person name="Tettelin H."/>
            <person name="Glass J.I."/>
            <person name="Rusch D."/>
            <person name="Podicherti R."/>
            <person name="Tsui H.-C.T."/>
            <person name="Winkler M.E."/>
        </authorList>
    </citation>
    <scope>NUCLEOTIDE SEQUENCE</scope>
</reference>
<dbReference type="PANTHER" id="PTHR35006:SF1">
    <property type="entry name" value="BLL2941 PROTEIN"/>
    <property type="match status" value="1"/>
</dbReference>
<protein>
    <recommendedName>
        <fullName evidence="1">VOC domain-containing protein</fullName>
    </recommendedName>
</protein>
<accession>A0A381XCY9</accession>
<evidence type="ECO:0000259" key="1">
    <source>
        <dbReference type="PROSITE" id="PS51819"/>
    </source>
</evidence>
<dbReference type="PROSITE" id="PS51819">
    <property type="entry name" value="VOC"/>
    <property type="match status" value="1"/>
</dbReference>
<sequence length="122" mass="13264">MKGYVTLGTNDLDSAARFYEQLLESIGVKRQREIPNHIVYFGDESGTELAVIIPADGKSATSGNGTMVALRIDNKEKIRELHALAIKLGGTDEGAPGPRGTGTFWGAYFRDLDGNKLVFFTN</sequence>
<feature type="domain" description="VOC" evidence="1">
    <location>
        <begin position="1"/>
        <end position="122"/>
    </location>
</feature>
<dbReference type="InterPro" id="IPR037523">
    <property type="entry name" value="VOC_core"/>
</dbReference>
<organism evidence="2">
    <name type="scientific">marine metagenome</name>
    <dbReference type="NCBI Taxonomy" id="408172"/>
    <lineage>
        <taxon>unclassified sequences</taxon>
        <taxon>metagenomes</taxon>
        <taxon>ecological metagenomes</taxon>
    </lineage>
</organism>
<name>A0A381XCY9_9ZZZZ</name>
<dbReference type="Gene3D" id="3.10.180.10">
    <property type="entry name" value="2,3-Dihydroxybiphenyl 1,2-Dioxygenase, domain 1"/>
    <property type="match status" value="1"/>
</dbReference>
<dbReference type="InterPro" id="IPR004360">
    <property type="entry name" value="Glyas_Fos-R_dOase_dom"/>
</dbReference>
<dbReference type="CDD" id="cd07262">
    <property type="entry name" value="VOC_like"/>
    <property type="match status" value="1"/>
</dbReference>
<dbReference type="AlphaFoldDB" id="A0A381XCY9"/>
<dbReference type="InterPro" id="IPR029068">
    <property type="entry name" value="Glyas_Bleomycin-R_OHBP_Dase"/>
</dbReference>
<proteinExistence type="predicted"/>